<proteinExistence type="predicted"/>
<accession>A0A081CAY4</accession>
<gene>
    <name evidence="1" type="ORF">U27_02568</name>
</gene>
<dbReference type="AlphaFoldDB" id="A0A081CAY4"/>
<dbReference type="Proteomes" id="UP000030661">
    <property type="component" value="Unassembled WGS sequence"/>
</dbReference>
<sequence>MKRGDFHLGENTEIMLTELLQTAAGACGIAHTFKLMAKNLATNEEVLVPVGATVIITSEATKVIQSFRNK</sequence>
<dbReference type="EMBL" id="DF820482">
    <property type="protein sequence ID" value="GAK61739.1"/>
    <property type="molecule type" value="Genomic_DNA"/>
</dbReference>
<protein>
    <submittedName>
        <fullName evidence="1">Uncharacterized protein</fullName>
    </submittedName>
</protein>
<name>A0A081CAY4_VECG1</name>
<evidence type="ECO:0000313" key="1">
    <source>
        <dbReference type="EMBL" id="GAK61739.1"/>
    </source>
</evidence>
<dbReference type="HOGENOM" id="CLU_2749549_0_0_0"/>
<organism evidence="1">
    <name type="scientific">Vecturithrix granuli</name>
    <dbReference type="NCBI Taxonomy" id="1499967"/>
    <lineage>
        <taxon>Bacteria</taxon>
        <taxon>Candidatus Moduliflexota</taxon>
        <taxon>Candidatus Vecturitrichia</taxon>
        <taxon>Candidatus Vecturitrichales</taxon>
        <taxon>Candidatus Vecturitrichaceae</taxon>
        <taxon>Candidatus Vecturithrix</taxon>
    </lineage>
</organism>
<evidence type="ECO:0000313" key="2">
    <source>
        <dbReference type="Proteomes" id="UP000030661"/>
    </source>
</evidence>
<reference evidence="1" key="1">
    <citation type="journal article" date="2015" name="PeerJ">
        <title>First genomic representation of candidate bacterial phylum KSB3 points to enhanced environmental sensing as a trigger of wastewater bulking.</title>
        <authorList>
            <person name="Sekiguchi Y."/>
            <person name="Ohashi A."/>
            <person name="Parks D.H."/>
            <person name="Yamauchi T."/>
            <person name="Tyson G.W."/>
            <person name="Hugenholtz P."/>
        </authorList>
    </citation>
    <scope>NUCLEOTIDE SEQUENCE [LARGE SCALE GENOMIC DNA]</scope>
</reference>
<keyword evidence="2" id="KW-1185">Reference proteome</keyword>
<dbReference type="STRING" id="1499967.U27_02568"/>